<evidence type="ECO:0000256" key="3">
    <source>
        <dbReference type="ARBA" id="ARBA00022723"/>
    </source>
</evidence>
<evidence type="ECO:0000256" key="5">
    <source>
        <dbReference type="ARBA" id="ARBA00022756"/>
    </source>
</evidence>
<feature type="binding site" evidence="9">
    <location>
        <position position="39"/>
    </location>
    <ligand>
        <name>substrate</name>
    </ligand>
</feature>
<keyword evidence="3 9" id="KW-0479">Metal-binding</keyword>
<dbReference type="CDD" id="cd03109">
    <property type="entry name" value="DTBS"/>
    <property type="match status" value="1"/>
</dbReference>
<dbReference type="GO" id="GO:0004141">
    <property type="term" value="F:dethiobiotin synthase activity"/>
    <property type="evidence" value="ECO:0007669"/>
    <property type="project" value="UniProtKB-UniRule"/>
</dbReference>
<gene>
    <name evidence="9" type="primary">bioD</name>
    <name evidence="10" type="ORF">LX99_02129</name>
</gene>
<comment type="pathway">
    <text evidence="9">Cofactor biosynthesis; biotin biosynthesis; biotin from 7,8-diaminononanoate: step 1/2.</text>
</comment>
<evidence type="ECO:0000256" key="9">
    <source>
        <dbReference type="HAMAP-Rule" id="MF_00336"/>
    </source>
</evidence>
<sequence>MPDKQPIFITGIGTGIGKTIISAILTEKLKADYWKPIQSGDLDKSDTLTVKSLISNKVTRFFPEAYALTQPFSPHKSAALDKITIDLEKIVLPQTQNQLIIEGAGGLMVPLNNNFLIIDLIKQLNARVVLVSRHYLGSINHTLLSIHALKKYGIPVMGIVFNGPKDIYSKSYILEYSELNDLGQIPDYQTIDKKTVKEAGKLITL</sequence>
<dbReference type="AlphaFoldDB" id="A0A316HAQ5"/>
<keyword evidence="7 9" id="KW-0460">Magnesium</keyword>
<keyword evidence="2 9" id="KW-0436">Ligase</keyword>
<evidence type="ECO:0000256" key="6">
    <source>
        <dbReference type="ARBA" id="ARBA00022840"/>
    </source>
</evidence>
<dbReference type="NCBIfam" id="TIGR00347">
    <property type="entry name" value="bioD"/>
    <property type="match status" value="1"/>
</dbReference>
<evidence type="ECO:0000256" key="8">
    <source>
        <dbReference type="ARBA" id="ARBA00047386"/>
    </source>
</evidence>
<evidence type="ECO:0000313" key="11">
    <source>
        <dbReference type="Proteomes" id="UP000245678"/>
    </source>
</evidence>
<feature type="binding site" evidence="9">
    <location>
        <begin position="102"/>
        <end position="105"/>
    </location>
    <ligand>
        <name>ATP</name>
        <dbReference type="ChEBI" id="CHEBI:30616"/>
    </ligand>
</feature>
<comment type="catalytic activity">
    <reaction evidence="8">
        <text>(7R,8S)-8-amino-7-(carboxyamino)nonanoate + ATP = (4R,5S)-dethiobiotin + ADP + phosphate + H(+)</text>
        <dbReference type="Rhea" id="RHEA:63684"/>
        <dbReference type="ChEBI" id="CHEBI:15378"/>
        <dbReference type="ChEBI" id="CHEBI:30616"/>
        <dbReference type="ChEBI" id="CHEBI:43474"/>
        <dbReference type="ChEBI" id="CHEBI:149470"/>
        <dbReference type="ChEBI" id="CHEBI:149473"/>
        <dbReference type="ChEBI" id="CHEBI:456216"/>
    </reaction>
</comment>
<dbReference type="GO" id="GO:0009102">
    <property type="term" value="P:biotin biosynthetic process"/>
    <property type="evidence" value="ECO:0007669"/>
    <property type="project" value="UniProtKB-UniRule"/>
</dbReference>
<keyword evidence="11" id="KW-1185">Reference proteome</keyword>
<dbReference type="GO" id="GO:0000287">
    <property type="term" value="F:magnesium ion binding"/>
    <property type="evidence" value="ECO:0007669"/>
    <property type="project" value="UniProtKB-UniRule"/>
</dbReference>
<organism evidence="10 11">
    <name type="scientific">Mucilaginibacter oryzae</name>
    <dbReference type="NCBI Taxonomy" id="468058"/>
    <lineage>
        <taxon>Bacteria</taxon>
        <taxon>Pseudomonadati</taxon>
        <taxon>Bacteroidota</taxon>
        <taxon>Sphingobacteriia</taxon>
        <taxon>Sphingobacteriales</taxon>
        <taxon>Sphingobacteriaceae</taxon>
        <taxon>Mucilaginibacter</taxon>
    </lineage>
</organism>
<comment type="caution">
    <text evidence="9">Lacks conserved residue(s) required for the propagation of feature annotation.</text>
</comment>
<keyword evidence="6 9" id="KW-0067">ATP-binding</keyword>
<dbReference type="Proteomes" id="UP000245678">
    <property type="component" value="Unassembled WGS sequence"/>
</dbReference>
<feature type="binding site" evidence="9">
    <location>
        <position position="46"/>
    </location>
    <ligand>
        <name>ATP</name>
        <dbReference type="ChEBI" id="CHEBI:30616"/>
    </ligand>
</feature>
<dbReference type="Pfam" id="PF13500">
    <property type="entry name" value="AAA_26"/>
    <property type="match status" value="1"/>
</dbReference>
<feature type="binding site" evidence="9">
    <location>
        <position position="19"/>
    </location>
    <ligand>
        <name>Mg(2+)</name>
        <dbReference type="ChEBI" id="CHEBI:18420"/>
    </ligand>
</feature>
<dbReference type="InterPro" id="IPR004472">
    <property type="entry name" value="DTB_synth_BioD"/>
</dbReference>
<dbReference type="EMBL" id="QGHA01000003">
    <property type="protein sequence ID" value="PWK78289.1"/>
    <property type="molecule type" value="Genomic_DNA"/>
</dbReference>
<keyword evidence="1 9" id="KW-0963">Cytoplasm</keyword>
<dbReference type="GO" id="GO:0005524">
    <property type="term" value="F:ATP binding"/>
    <property type="evidence" value="ECO:0007669"/>
    <property type="project" value="UniProtKB-UniRule"/>
</dbReference>
<feature type="binding site" evidence="9">
    <location>
        <begin position="15"/>
        <end position="20"/>
    </location>
    <ligand>
        <name>ATP</name>
        <dbReference type="ChEBI" id="CHEBI:30616"/>
    </ligand>
</feature>
<feature type="active site" evidence="9">
    <location>
        <position position="35"/>
    </location>
</feature>
<reference evidence="10 11" key="1">
    <citation type="submission" date="2018-05" db="EMBL/GenBank/DDBJ databases">
        <title>Genomic Encyclopedia of Archaeal and Bacterial Type Strains, Phase II (KMG-II): from individual species to whole genera.</title>
        <authorList>
            <person name="Goeker M."/>
        </authorList>
    </citation>
    <scope>NUCLEOTIDE SEQUENCE [LARGE SCALE GENOMIC DNA]</scope>
    <source>
        <strain evidence="10 11">DSM 19975</strain>
    </source>
</reference>
<comment type="caution">
    <text evidence="10">The sequence shown here is derived from an EMBL/GenBank/DDBJ whole genome shotgun (WGS) entry which is preliminary data.</text>
</comment>
<dbReference type="EC" id="6.3.3.3" evidence="9"/>
<dbReference type="UniPathway" id="UPA00078">
    <property type="reaction ID" value="UER00161"/>
</dbReference>
<comment type="subunit">
    <text evidence="9">Homodimer.</text>
</comment>
<dbReference type="PANTHER" id="PTHR43210:SF2">
    <property type="entry name" value="ATP-DEPENDENT DETHIOBIOTIN SYNTHETASE BIOD 2"/>
    <property type="match status" value="1"/>
</dbReference>
<keyword evidence="5 9" id="KW-0093">Biotin biosynthesis</keyword>
<dbReference type="Gene3D" id="3.40.50.300">
    <property type="entry name" value="P-loop containing nucleotide triphosphate hydrolases"/>
    <property type="match status" value="1"/>
</dbReference>
<dbReference type="PANTHER" id="PTHR43210">
    <property type="entry name" value="DETHIOBIOTIN SYNTHETASE"/>
    <property type="match status" value="1"/>
</dbReference>
<comment type="similarity">
    <text evidence="9">Belongs to the dethiobiotin synthetase family.</text>
</comment>
<feature type="binding site" evidence="9">
    <location>
        <position position="46"/>
    </location>
    <ligand>
        <name>Mg(2+)</name>
        <dbReference type="ChEBI" id="CHEBI:18420"/>
    </ligand>
</feature>
<evidence type="ECO:0000256" key="2">
    <source>
        <dbReference type="ARBA" id="ARBA00022598"/>
    </source>
</evidence>
<dbReference type="SUPFAM" id="SSF52540">
    <property type="entry name" value="P-loop containing nucleoside triphosphate hydrolases"/>
    <property type="match status" value="1"/>
</dbReference>
<comment type="catalytic activity">
    <reaction evidence="9">
        <text>(7R,8S)-7,8-diammoniononanoate + CO2 + ATP = (4R,5S)-dethiobiotin + ADP + phosphate + 3 H(+)</text>
        <dbReference type="Rhea" id="RHEA:15805"/>
        <dbReference type="ChEBI" id="CHEBI:15378"/>
        <dbReference type="ChEBI" id="CHEBI:16526"/>
        <dbReference type="ChEBI" id="CHEBI:30616"/>
        <dbReference type="ChEBI" id="CHEBI:43474"/>
        <dbReference type="ChEBI" id="CHEBI:149469"/>
        <dbReference type="ChEBI" id="CHEBI:149473"/>
        <dbReference type="ChEBI" id="CHEBI:456216"/>
        <dbReference type="EC" id="6.3.3.3"/>
    </reaction>
</comment>
<dbReference type="GO" id="GO:0005829">
    <property type="term" value="C:cytosol"/>
    <property type="evidence" value="ECO:0007669"/>
    <property type="project" value="TreeGrafter"/>
</dbReference>
<dbReference type="InterPro" id="IPR027417">
    <property type="entry name" value="P-loop_NTPase"/>
</dbReference>
<evidence type="ECO:0000256" key="7">
    <source>
        <dbReference type="ARBA" id="ARBA00022842"/>
    </source>
</evidence>
<name>A0A316HAQ5_9SPHI</name>
<comment type="function">
    <text evidence="9">Catalyzes a mechanistically unusual reaction, the ATP-dependent insertion of CO2 between the N7 and N8 nitrogen atoms of 7,8-diaminopelargonic acid (DAPA, also called 7,8-diammoniononanoate) to form a ureido ring.</text>
</comment>
<feature type="binding site" evidence="9">
    <location>
        <position position="102"/>
    </location>
    <ligand>
        <name>Mg(2+)</name>
        <dbReference type="ChEBI" id="CHEBI:18420"/>
    </ligand>
</feature>
<accession>A0A316HAQ5</accession>
<evidence type="ECO:0000256" key="1">
    <source>
        <dbReference type="ARBA" id="ARBA00022490"/>
    </source>
</evidence>
<comment type="cofactor">
    <cofactor evidence="9">
        <name>Mg(2+)</name>
        <dbReference type="ChEBI" id="CHEBI:18420"/>
    </cofactor>
</comment>
<protein>
    <recommendedName>
        <fullName evidence="9">ATP-dependent dethiobiotin synthetase BioD</fullName>
        <ecNumber evidence="9">6.3.3.3</ecNumber>
    </recommendedName>
    <alternativeName>
        <fullName evidence="9">DTB synthetase</fullName>
        <shortName evidence="9">DTBS</shortName>
    </alternativeName>
    <alternativeName>
        <fullName evidence="9">Dethiobiotin synthase</fullName>
    </alternativeName>
</protein>
<evidence type="ECO:0000256" key="4">
    <source>
        <dbReference type="ARBA" id="ARBA00022741"/>
    </source>
</evidence>
<comment type="subcellular location">
    <subcellularLocation>
        <location evidence="9">Cytoplasm</location>
    </subcellularLocation>
</comment>
<dbReference type="RefSeq" id="WP_109607849.1">
    <property type="nucleotide sequence ID" value="NZ_QGHA01000003.1"/>
</dbReference>
<dbReference type="PIRSF" id="PIRSF006755">
    <property type="entry name" value="DTB_synth"/>
    <property type="match status" value="1"/>
</dbReference>
<evidence type="ECO:0000313" key="10">
    <source>
        <dbReference type="EMBL" id="PWK78289.1"/>
    </source>
</evidence>
<dbReference type="HAMAP" id="MF_00336">
    <property type="entry name" value="BioD"/>
    <property type="match status" value="1"/>
</dbReference>
<proteinExistence type="inferred from homology"/>
<keyword evidence="4 9" id="KW-0547">Nucleotide-binding</keyword>